<dbReference type="OrthoDB" id="951410at2"/>
<evidence type="ECO:0000313" key="3">
    <source>
        <dbReference type="EMBL" id="SFT17106.1"/>
    </source>
</evidence>
<feature type="signal peptide" evidence="1">
    <location>
        <begin position="1"/>
        <end position="21"/>
    </location>
</feature>
<evidence type="ECO:0000259" key="2">
    <source>
        <dbReference type="SMART" id="SM00867"/>
    </source>
</evidence>
<dbReference type="Gene3D" id="2.40.128.110">
    <property type="entry name" value="Lipid/polyisoprenoid-binding, YceI-like"/>
    <property type="match status" value="1"/>
</dbReference>
<gene>
    <name evidence="3" type="ORF">SAMN04487906_3363</name>
</gene>
<dbReference type="InterPro" id="IPR007372">
    <property type="entry name" value="Lipid/polyisoprenoid-bd_YceI"/>
</dbReference>
<accession>A0A1I6VTT4</accession>
<protein>
    <submittedName>
        <fullName evidence="3">YceI-like domain-containing protein</fullName>
    </submittedName>
</protein>
<dbReference type="SMART" id="SM00867">
    <property type="entry name" value="YceI"/>
    <property type="match status" value="1"/>
</dbReference>
<dbReference type="PANTHER" id="PTHR34406">
    <property type="entry name" value="PROTEIN YCEI"/>
    <property type="match status" value="1"/>
</dbReference>
<dbReference type="SUPFAM" id="SSF101874">
    <property type="entry name" value="YceI-like"/>
    <property type="match status" value="1"/>
</dbReference>
<dbReference type="InterPro" id="IPR036761">
    <property type="entry name" value="TTHA0802/YceI-like_sf"/>
</dbReference>
<evidence type="ECO:0000256" key="1">
    <source>
        <dbReference type="SAM" id="SignalP"/>
    </source>
</evidence>
<evidence type="ECO:0000313" key="4">
    <source>
        <dbReference type="Proteomes" id="UP000183209"/>
    </source>
</evidence>
<proteinExistence type="predicted"/>
<dbReference type="Proteomes" id="UP000183209">
    <property type="component" value="Unassembled WGS sequence"/>
</dbReference>
<dbReference type="PANTHER" id="PTHR34406:SF1">
    <property type="entry name" value="PROTEIN YCEI"/>
    <property type="match status" value="1"/>
</dbReference>
<reference evidence="3 4" key="1">
    <citation type="submission" date="2016-10" db="EMBL/GenBank/DDBJ databases">
        <authorList>
            <person name="de Groot N.N."/>
        </authorList>
    </citation>
    <scope>NUCLEOTIDE SEQUENCE [LARGE SCALE GENOMIC DNA]</scope>
    <source>
        <strain evidence="3 4">CGMCC 1.6114</strain>
    </source>
</reference>
<name>A0A1I6VTT4_9FLAO</name>
<sequence length="220" mass="24783">MQKAIILSSIMVLALILNGCAQKNKDEKPNDLTANNELKSEQKAADNLNGDMAINLERSVISWKGSMLFNFGEHYGTLLLKQGEITFADNKIVGGNFTADMNTIWNTDGDYNKNLIDHLKNEDFFEVSKFPESSLEITGIEYVDETRMKLDANLTIKNIKRPIEIFKADYDREAHTLTAKFKIDRSEWGINYNAKGVAKVKNHAISDAIAIEATIYLDTK</sequence>
<dbReference type="AlphaFoldDB" id="A0A1I6VTT4"/>
<feature type="domain" description="Lipid/polyisoprenoid-binding YceI-like" evidence="2">
    <location>
        <begin position="51"/>
        <end position="218"/>
    </location>
</feature>
<organism evidence="3 4">
    <name type="scientific">Zhouia amylolytica</name>
    <dbReference type="NCBI Taxonomy" id="376730"/>
    <lineage>
        <taxon>Bacteria</taxon>
        <taxon>Pseudomonadati</taxon>
        <taxon>Bacteroidota</taxon>
        <taxon>Flavobacteriia</taxon>
        <taxon>Flavobacteriales</taxon>
        <taxon>Flavobacteriaceae</taxon>
        <taxon>Zhouia</taxon>
    </lineage>
</organism>
<dbReference type="Pfam" id="PF04264">
    <property type="entry name" value="YceI"/>
    <property type="match status" value="1"/>
</dbReference>
<keyword evidence="1" id="KW-0732">Signal</keyword>
<dbReference type="EMBL" id="FPAG01000013">
    <property type="protein sequence ID" value="SFT17106.1"/>
    <property type="molecule type" value="Genomic_DNA"/>
</dbReference>
<dbReference type="RefSeq" id="WP_074980274.1">
    <property type="nucleotide sequence ID" value="NZ_FPAG01000013.1"/>
</dbReference>
<feature type="chain" id="PRO_5010238855" evidence="1">
    <location>
        <begin position="22"/>
        <end position="220"/>
    </location>
</feature>